<comment type="caution">
    <text evidence="1">The sequence shown here is derived from an EMBL/GenBank/DDBJ whole genome shotgun (WGS) entry which is preliminary data.</text>
</comment>
<reference evidence="1" key="1">
    <citation type="submission" date="2021-02" db="EMBL/GenBank/DDBJ databases">
        <authorList>
            <person name="Nowell W R."/>
        </authorList>
    </citation>
    <scope>NUCLEOTIDE SEQUENCE</scope>
</reference>
<dbReference type="AlphaFoldDB" id="A0A818A1Y0"/>
<evidence type="ECO:0000313" key="1">
    <source>
        <dbReference type="EMBL" id="CAF3399088.1"/>
    </source>
</evidence>
<name>A0A818A1Y0_9BILA</name>
<evidence type="ECO:0000313" key="2">
    <source>
        <dbReference type="Proteomes" id="UP000663865"/>
    </source>
</evidence>
<sequence length="133" mass="14707">MIISSSLSISTESENPFFSLSVSSCCGDQTTCDLISDTSSSSLATSVSLNESFEAKSGLNDISTSCIDPPVQPKLATYPLNHRKCSFQSSWYIDRQWLENSIQKDACYCYYSQNTRSCFRILPKPIGTSTRSL</sequence>
<protein>
    <submittedName>
        <fullName evidence="1">Uncharacterized protein</fullName>
    </submittedName>
</protein>
<proteinExistence type="predicted"/>
<dbReference type="EMBL" id="CAJNYV010001031">
    <property type="protein sequence ID" value="CAF3399088.1"/>
    <property type="molecule type" value="Genomic_DNA"/>
</dbReference>
<organism evidence="1 2">
    <name type="scientific">Rotaria socialis</name>
    <dbReference type="NCBI Taxonomy" id="392032"/>
    <lineage>
        <taxon>Eukaryota</taxon>
        <taxon>Metazoa</taxon>
        <taxon>Spiralia</taxon>
        <taxon>Gnathifera</taxon>
        <taxon>Rotifera</taxon>
        <taxon>Eurotatoria</taxon>
        <taxon>Bdelloidea</taxon>
        <taxon>Philodinida</taxon>
        <taxon>Philodinidae</taxon>
        <taxon>Rotaria</taxon>
    </lineage>
</organism>
<dbReference type="Proteomes" id="UP000663865">
    <property type="component" value="Unassembled WGS sequence"/>
</dbReference>
<accession>A0A818A1Y0</accession>
<gene>
    <name evidence="1" type="ORF">KIK155_LOCUS7940</name>
</gene>